<dbReference type="EMBL" id="CP064056">
    <property type="protein sequence ID" value="QPM74340.1"/>
    <property type="molecule type" value="Genomic_DNA"/>
</dbReference>
<dbReference type="RefSeq" id="WP_195718305.1">
    <property type="nucleotide sequence ID" value="NZ_CP064056.1"/>
</dbReference>
<accession>A0A7T1F8N7</accession>
<feature type="chain" id="PRO_5039144719" description="Immunodominant staphylococcal antigen B" evidence="6">
    <location>
        <begin position="24"/>
        <end position="163"/>
    </location>
</feature>
<gene>
    <name evidence="7" type="ORF">ISP08_08265</name>
</gene>
<dbReference type="Proteomes" id="UP000594455">
    <property type="component" value="Chromosome"/>
</dbReference>
<feature type="signal peptide" evidence="6">
    <location>
        <begin position="1"/>
        <end position="23"/>
    </location>
</feature>
<evidence type="ECO:0000313" key="8">
    <source>
        <dbReference type="Proteomes" id="UP000594455"/>
    </source>
</evidence>
<reference evidence="7 8" key="1">
    <citation type="submission" date="2020-10" db="EMBL/GenBank/DDBJ databases">
        <title>Closed genome sequences of Staphylococcus lloydii sp. nov. and Staphylococcus durrellii sp. nov. Isolated from Captive Fruit Bats (Pteropus livingstonii).</title>
        <authorList>
            <person name="Fountain K."/>
        </authorList>
    </citation>
    <scope>NUCLEOTIDE SEQUENCE [LARGE SCALE GENOMIC DNA]</scope>
    <source>
        <strain evidence="7 8">23_2_7_LY</strain>
    </source>
</reference>
<dbReference type="KEGG" id="sllo:ISP08_08265"/>
<dbReference type="AlphaFoldDB" id="A0A7T1F8N7"/>
<sequence length="163" mass="17747">MNKVSKIALASSLVFGTTIGANALASQNVQNEAHAAQTPYYNYTGYTSASSNFILDKNFKNAIKYDNLKINGYKISKGDSNTSKMVDKYDQSFRVVGENKADSVTFDLDGKSVSKEALFNAYGQAKASPTDSPAGLNYIYNIGGKKVQFYLNDGYVTKVQINS</sequence>
<protein>
    <recommendedName>
        <fullName evidence="5">Immunodominant staphylococcal antigen B</fullName>
    </recommendedName>
</protein>
<name>A0A7T1F8N7_9STAP</name>
<keyword evidence="2" id="KW-0964">Secreted</keyword>
<dbReference type="NCBIfam" id="NF047686">
    <property type="entry name" value="IsaB_fam"/>
    <property type="match status" value="1"/>
</dbReference>
<dbReference type="InterPro" id="IPR058086">
    <property type="entry name" value="IsaB"/>
</dbReference>
<evidence type="ECO:0000256" key="1">
    <source>
        <dbReference type="ARBA" id="ARBA00004613"/>
    </source>
</evidence>
<evidence type="ECO:0000256" key="2">
    <source>
        <dbReference type="ARBA" id="ARBA00022525"/>
    </source>
</evidence>
<evidence type="ECO:0000256" key="6">
    <source>
        <dbReference type="SAM" id="SignalP"/>
    </source>
</evidence>
<evidence type="ECO:0000256" key="4">
    <source>
        <dbReference type="ARBA" id="ARBA00093777"/>
    </source>
</evidence>
<evidence type="ECO:0000256" key="3">
    <source>
        <dbReference type="ARBA" id="ARBA00022729"/>
    </source>
</evidence>
<organism evidence="7 8">
    <name type="scientific">Staphylococcus lloydii</name>
    <dbReference type="NCBI Taxonomy" id="2781774"/>
    <lineage>
        <taxon>Bacteria</taxon>
        <taxon>Bacillati</taxon>
        <taxon>Bacillota</taxon>
        <taxon>Bacilli</taxon>
        <taxon>Bacillales</taxon>
        <taxon>Staphylococcaceae</taxon>
        <taxon>Staphylococcus</taxon>
    </lineage>
</organism>
<comment type="similarity">
    <text evidence="4">Belongs to the IsaB family.</text>
</comment>
<keyword evidence="3 6" id="KW-0732">Signal</keyword>
<evidence type="ECO:0000313" key="7">
    <source>
        <dbReference type="EMBL" id="QPM74340.1"/>
    </source>
</evidence>
<proteinExistence type="inferred from homology"/>
<evidence type="ECO:0000256" key="5">
    <source>
        <dbReference type="ARBA" id="ARBA00093792"/>
    </source>
</evidence>
<keyword evidence="8" id="KW-1185">Reference proteome</keyword>
<comment type="subcellular location">
    <subcellularLocation>
        <location evidence="1">Secreted</location>
    </subcellularLocation>
</comment>